<dbReference type="EMBL" id="SZUA01000003">
    <property type="protein sequence ID" value="TKR29831.1"/>
    <property type="molecule type" value="Genomic_DNA"/>
</dbReference>
<dbReference type="Gene3D" id="3.40.710.10">
    <property type="entry name" value="DD-peptidase/beta-lactamase superfamily"/>
    <property type="match status" value="1"/>
</dbReference>
<evidence type="ECO:0000313" key="4">
    <source>
        <dbReference type="EMBL" id="TKR29831.1"/>
    </source>
</evidence>
<dbReference type="Gene3D" id="1.25.40.10">
    <property type="entry name" value="Tetratricopeptide repeat domain"/>
    <property type="match status" value="1"/>
</dbReference>
<organism evidence="4 5">
    <name type="scientific">Luteimonas gilva</name>
    <dbReference type="NCBI Taxonomy" id="2572684"/>
    <lineage>
        <taxon>Bacteria</taxon>
        <taxon>Pseudomonadati</taxon>
        <taxon>Pseudomonadota</taxon>
        <taxon>Gammaproteobacteria</taxon>
        <taxon>Lysobacterales</taxon>
        <taxon>Lysobacteraceae</taxon>
        <taxon>Luteimonas</taxon>
    </lineage>
</organism>
<dbReference type="OrthoDB" id="9799367at2"/>
<dbReference type="Proteomes" id="UP000308707">
    <property type="component" value="Unassembled WGS sequence"/>
</dbReference>
<dbReference type="InterPro" id="IPR019734">
    <property type="entry name" value="TPR_rpt"/>
</dbReference>
<dbReference type="InterPro" id="IPR050789">
    <property type="entry name" value="Diverse_Enzym_Activities"/>
</dbReference>
<keyword evidence="5" id="KW-1185">Reference proteome</keyword>
<dbReference type="InterPro" id="IPR012338">
    <property type="entry name" value="Beta-lactam/transpept-like"/>
</dbReference>
<proteinExistence type="predicted"/>
<keyword evidence="1" id="KW-0802">TPR repeat</keyword>
<protein>
    <submittedName>
        <fullName evidence="4">Beta-lactamase family protein</fullName>
    </submittedName>
</protein>
<dbReference type="InterPro" id="IPR011990">
    <property type="entry name" value="TPR-like_helical_dom_sf"/>
</dbReference>
<dbReference type="InterPro" id="IPR001466">
    <property type="entry name" value="Beta-lactam-related"/>
</dbReference>
<accession>A0A4U5JMV4</accession>
<dbReference type="PANTHER" id="PTHR43283">
    <property type="entry name" value="BETA-LACTAMASE-RELATED"/>
    <property type="match status" value="1"/>
</dbReference>
<feature type="chain" id="PRO_5020801936" evidence="2">
    <location>
        <begin position="23"/>
        <end position="478"/>
    </location>
</feature>
<feature type="signal peptide" evidence="2">
    <location>
        <begin position="1"/>
        <end position="22"/>
    </location>
</feature>
<dbReference type="AlphaFoldDB" id="A0A4U5JMV4"/>
<evidence type="ECO:0000256" key="2">
    <source>
        <dbReference type="SAM" id="SignalP"/>
    </source>
</evidence>
<keyword evidence="2" id="KW-0732">Signal</keyword>
<feature type="domain" description="Beta-lactamase-related" evidence="3">
    <location>
        <begin position="38"/>
        <end position="342"/>
    </location>
</feature>
<dbReference type="SUPFAM" id="SSF56601">
    <property type="entry name" value="beta-lactamase/transpeptidase-like"/>
    <property type="match status" value="1"/>
</dbReference>
<evidence type="ECO:0000256" key="1">
    <source>
        <dbReference type="PROSITE-ProRule" id="PRU00339"/>
    </source>
</evidence>
<evidence type="ECO:0000313" key="5">
    <source>
        <dbReference type="Proteomes" id="UP000308707"/>
    </source>
</evidence>
<dbReference type="Pfam" id="PF00144">
    <property type="entry name" value="Beta-lactamase"/>
    <property type="match status" value="1"/>
</dbReference>
<sequence>MLKRSLSMLLAFGLLLPGAAFADEALSRSLTKQLEVNRQRYGIAGQALLVAHNGEVIFRGVDGEADVETHRLLKADDVFHGYSLSKLFVSTLILQLVEQGEVDLDKPASAYLPGLPARWRAISVRDFLEHASGVPEYFDTRQGEITSDAKFSADLQTVFASLAEAPMQFAPGAETRYTQTNYLVLAALLAAHYGKPYPKVAEERIIRKLGLRHTWLGPAALSKQSLAVPYLGKNGRLEKDQDIPWPEYAYGHAELFITLDDLARFLQAVASGELVGKATLNRAWQPRTLRNGQRGWFASGWEYGESGAYRQVGHDGGARDRIRILFKNSLEGDVYLFAYLTNGSARGVWTRTLLDSAMAATAPDRFPVQAVSETLMGYALQQSAGSDAQAQAESIRARSGLDATELERTVNNTGYAIRENLGVVPALRVFELNTVLFPDSANTWDSLAEAYAAQGDRKKAKALYDKAQRLSARSKRAP</sequence>
<feature type="repeat" description="TPR" evidence="1">
    <location>
        <begin position="441"/>
        <end position="474"/>
    </location>
</feature>
<dbReference type="PROSITE" id="PS50005">
    <property type="entry name" value="TPR"/>
    <property type="match status" value="1"/>
</dbReference>
<dbReference type="SUPFAM" id="SSF48452">
    <property type="entry name" value="TPR-like"/>
    <property type="match status" value="1"/>
</dbReference>
<comment type="caution">
    <text evidence="4">The sequence shown here is derived from an EMBL/GenBank/DDBJ whole genome shotgun (WGS) entry which is preliminary data.</text>
</comment>
<reference evidence="4 5" key="1">
    <citation type="submission" date="2019-04" db="EMBL/GenBank/DDBJ databases">
        <title>Reference strain of H23.</title>
        <authorList>
            <person name="Luo X."/>
        </authorList>
    </citation>
    <scope>NUCLEOTIDE SEQUENCE [LARGE SCALE GENOMIC DNA]</scope>
    <source>
        <strain evidence="4 5">H23</strain>
    </source>
</reference>
<gene>
    <name evidence="4" type="ORF">FCE95_15260</name>
</gene>
<name>A0A4U5JMV4_9GAMM</name>
<evidence type="ECO:0000259" key="3">
    <source>
        <dbReference type="Pfam" id="PF00144"/>
    </source>
</evidence>
<dbReference type="PANTHER" id="PTHR43283:SF18">
    <property type="match status" value="1"/>
</dbReference>